<dbReference type="FunFam" id="3.40.605.10:FF:000007">
    <property type="entry name" value="NAD/NADP-dependent betaine aldehyde dehydrogenase"/>
    <property type="match status" value="1"/>
</dbReference>
<dbReference type="RefSeq" id="WP_048587488.1">
    <property type="nucleotide sequence ID" value="NZ_LFNT01000157.1"/>
</dbReference>
<evidence type="ECO:0000313" key="6">
    <source>
        <dbReference type="EMBL" id="KMS66562.1"/>
    </source>
</evidence>
<dbReference type="PROSITE" id="PS00687">
    <property type="entry name" value="ALDEHYDE_DEHYDR_GLU"/>
    <property type="match status" value="1"/>
</dbReference>
<dbReference type="InterPro" id="IPR016161">
    <property type="entry name" value="Ald_DH/histidinol_DH"/>
</dbReference>
<organism evidence="6 7">
    <name type="scientific">Streptomyces viridochromogenes</name>
    <dbReference type="NCBI Taxonomy" id="1938"/>
    <lineage>
        <taxon>Bacteria</taxon>
        <taxon>Bacillati</taxon>
        <taxon>Actinomycetota</taxon>
        <taxon>Actinomycetes</taxon>
        <taxon>Kitasatosporales</taxon>
        <taxon>Streptomycetaceae</taxon>
        <taxon>Streptomyces</taxon>
    </lineage>
</organism>
<keyword evidence="2 4" id="KW-0560">Oxidoreductase</keyword>
<dbReference type="PANTHER" id="PTHR43353:SF5">
    <property type="entry name" value="SUCCINATE-SEMIALDEHYDE DEHYDROGENASE, MITOCHONDRIAL"/>
    <property type="match status" value="1"/>
</dbReference>
<dbReference type="PANTHER" id="PTHR43353">
    <property type="entry name" value="SUCCINATE-SEMIALDEHYDE DEHYDROGENASE, MITOCHONDRIAL"/>
    <property type="match status" value="1"/>
</dbReference>
<dbReference type="SUPFAM" id="SSF53720">
    <property type="entry name" value="ALDH-like"/>
    <property type="match status" value="1"/>
</dbReference>
<evidence type="ECO:0000259" key="5">
    <source>
        <dbReference type="Pfam" id="PF00171"/>
    </source>
</evidence>
<accession>A0A0J7YSY8</accession>
<dbReference type="InterPro" id="IPR029510">
    <property type="entry name" value="Ald_DH_CS_GLU"/>
</dbReference>
<dbReference type="GO" id="GO:0009450">
    <property type="term" value="P:gamma-aminobutyric acid catabolic process"/>
    <property type="evidence" value="ECO:0007669"/>
    <property type="project" value="TreeGrafter"/>
</dbReference>
<dbReference type="InterPro" id="IPR016162">
    <property type="entry name" value="Ald_DH_N"/>
</dbReference>
<sequence length="494" mass="51913">MTDTLTAPSGESALLESVPRGFLAHDWQPATGGRTFEVRNPATEEVIATVADCGAQDALKALDAVAAAADQWALTSPRERATVLHRLTDSLLEHRERLARIITLEIGKTITEARGEVYYAASYFRWYAEEAVRPHARSTPSPDGKSHIVTVAEPVGPCLLITPWNVPLAMAARKVAAALAAGCTAVLKPAALTPLSSLVLGELAREAGAPAGVLTVITSSDAAAVTSALLADPRLRKLSFTGSTPVGRLLLQQSGARVLRTSMELGGNAPFLVFDDADLDLAVREAMIAKMRLGGQSCVGANRFLVQEGIADAFAAAMGEQMAAIRVGPPDREDTGLGPLADHRAVDKVRHLVEDAVARGAVVVGKADVPDGPGHYAAPTVLDHVPADAAIMHEEVFGPVAAIHRFSTEAEAIAVANNTEHGLASYVMTSHIDRARRVAARLQAGMVGINRGLVSEVAAPFGGVKQSGLGREGGPEGLHEYQQLKYLSMPGFNT</sequence>
<evidence type="ECO:0000256" key="4">
    <source>
        <dbReference type="RuleBase" id="RU003345"/>
    </source>
</evidence>
<dbReference type="InterPro" id="IPR015590">
    <property type="entry name" value="Aldehyde_DH_dom"/>
</dbReference>
<dbReference type="OrthoDB" id="3939542at2"/>
<feature type="active site" evidence="3">
    <location>
        <position position="264"/>
    </location>
</feature>
<comment type="similarity">
    <text evidence="1 4">Belongs to the aldehyde dehydrogenase family.</text>
</comment>
<name>A0A0J7YSY8_STRVR</name>
<evidence type="ECO:0000256" key="1">
    <source>
        <dbReference type="ARBA" id="ARBA00009986"/>
    </source>
</evidence>
<dbReference type="EMBL" id="LFNT01000157">
    <property type="protein sequence ID" value="KMS66562.1"/>
    <property type="molecule type" value="Genomic_DNA"/>
</dbReference>
<reference evidence="6 7" key="1">
    <citation type="submission" date="2015-06" db="EMBL/GenBank/DDBJ databases">
        <authorList>
            <person name="Ju K.-S."/>
            <person name="Doroghazi J.R."/>
            <person name="Metcalf W.W."/>
        </authorList>
    </citation>
    <scope>NUCLEOTIDE SEQUENCE [LARGE SCALE GENOMIC DNA]</scope>
    <source>
        <strain evidence="6 7">NRRL 3414</strain>
    </source>
</reference>
<dbReference type="Gene3D" id="3.40.605.10">
    <property type="entry name" value="Aldehyde Dehydrogenase, Chain A, domain 1"/>
    <property type="match status" value="1"/>
</dbReference>
<proteinExistence type="inferred from homology"/>
<evidence type="ECO:0000256" key="3">
    <source>
        <dbReference type="PROSITE-ProRule" id="PRU10007"/>
    </source>
</evidence>
<dbReference type="FunFam" id="3.40.309.10:FF:000004">
    <property type="entry name" value="Succinate-semialdehyde dehydrogenase I"/>
    <property type="match status" value="1"/>
</dbReference>
<dbReference type="Pfam" id="PF00171">
    <property type="entry name" value="Aldedh"/>
    <property type="match status" value="1"/>
</dbReference>
<dbReference type="FunFam" id="3.40.605.10:FF:000026">
    <property type="entry name" value="Aldehyde dehydrogenase, putative"/>
    <property type="match status" value="1"/>
</dbReference>
<dbReference type="InterPro" id="IPR050740">
    <property type="entry name" value="Aldehyde_DH_Superfamily"/>
</dbReference>
<dbReference type="CDD" id="cd07103">
    <property type="entry name" value="ALDH_F5_SSADH_GabD"/>
    <property type="match status" value="1"/>
</dbReference>
<gene>
    <name evidence="6" type="ORF">ACM01_45825</name>
</gene>
<dbReference type="Gene3D" id="3.40.309.10">
    <property type="entry name" value="Aldehyde Dehydrogenase, Chain A, domain 2"/>
    <property type="match status" value="1"/>
</dbReference>
<evidence type="ECO:0000256" key="2">
    <source>
        <dbReference type="ARBA" id="ARBA00023002"/>
    </source>
</evidence>
<comment type="caution">
    <text evidence="6">The sequence shown here is derived from an EMBL/GenBank/DDBJ whole genome shotgun (WGS) entry which is preliminary data.</text>
</comment>
<feature type="domain" description="Aldehyde dehydrogenase" evidence="5">
    <location>
        <begin position="27"/>
        <end position="486"/>
    </location>
</feature>
<dbReference type="Proteomes" id="UP000037432">
    <property type="component" value="Unassembled WGS sequence"/>
</dbReference>
<dbReference type="PATRIC" id="fig|1938.3.peg.2298"/>
<dbReference type="AlphaFoldDB" id="A0A0J7YSY8"/>
<dbReference type="GO" id="GO:0004777">
    <property type="term" value="F:succinate-semialdehyde dehydrogenase (NAD+) activity"/>
    <property type="evidence" value="ECO:0007669"/>
    <property type="project" value="TreeGrafter"/>
</dbReference>
<protein>
    <submittedName>
        <fullName evidence="6">Succinate-semialdehyde dehydrogenase</fullName>
    </submittedName>
</protein>
<evidence type="ECO:0000313" key="7">
    <source>
        <dbReference type="Proteomes" id="UP000037432"/>
    </source>
</evidence>
<dbReference type="InterPro" id="IPR016163">
    <property type="entry name" value="Ald_DH_C"/>
</dbReference>